<evidence type="ECO:0000313" key="5">
    <source>
        <dbReference type="EMBL" id="MDN4594688.1"/>
    </source>
</evidence>
<sequence>MPNTKRILMVVTNHTKITDDHKSGLWLEEFAVPYNVFKEKGYDVKVTSIKGGEVPLDPKSVPEEKKPEWEAAEEELKNTTQLSKDDAKGFDAVFLPGGHGTMFDFPENETLQYVLQQFAEDGKVVGAVCHGPSGLVNVTYKDGTPLVKGKNVTCFTNEEERETGLAQHMPFLLESKLREKGGKFVCGEKWTDFSVRDGNLVTGQNPMSSKSTAEKVIDAIENPA</sequence>
<protein>
    <submittedName>
        <fullName evidence="5">Type 1 glutamine amidotransferase domain-containing protein</fullName>
    </submittedName>
</protein>
<keyword evidence="1" id="KW-0346">Stress response</keyword>
<name>A0ABT8IPN6_9BACL</name>
<dbReference type="PANTHER" id="PTHR48094">
    <property type="entry name" value="PROTEIN/NUCLEIC ACID DEGLYCASE DJ-1-RELATED"/>
    <property type="match status" value="1"/>
</dbReference>
<dbReference type="Proteomes" id="UP001174196">
    <property type="component" value="Unassembled WGS sequence"/>
</dbReference>
<dbReference type="InterPro" id="IPR029062">
    <property type="entry name" value="Class_I_gatase-like"/>
</dbReference>
<gene>
    <name evidence="5" type="ORF">NWF35_12485</name>
</gene>
<dbReference type="InterPro" id="IPR050325">
    <property type="entry name" value="Prot/Nucl_acid_deglycase"/>
</dbReference>
<dbReference type="InterPro" id="IPR002818">
    <property type="entry name" value="DJ-1/PfpI"/>
</dbReference>
<evidence type="ECO:0000313" key="6">
    <source>
        <dbReference type="Proteomes" id="UP001174196"/>
    </source>
</evidence>
<dbReference type="PANTHER" id="PTHR48094:SF11">
    <property type="entry name" value="GLUTATHIONE-INDEPENDENT GLYOXALASE HSP31-RELATED"/>
    <property type="match status" value="1"/>
</dbReference>
<dbReference type="Gene3D" id="3.40.50.880">
    <property type="match status" value="1"/>
</dbReference>
<accession>A0ABT8IPN6</accession>
<comment type="similarity">
    <text evidence="3">Belongs to the peptidase C56 family. HSP31-like subfamily.</text>
</comment>
<dbReference type="SUPFAM" id="SSF52317">
    <property type="entry name" value="Class I glutamine amidotransferase-like"/>
    <property type="match status" value="1"/>
</dbReference>
<dbReference type="RefSeq" id="WP_301239491.1">
    <property type="nucleotide sequence ID" value="NZ_JANRHH010000044.1"/>
</dbReference>
<evidence type="ECO:0000256" key="2">
    <source>
        <dbReference type="ARBA" id="ARBA00023239"/>
    </source>
</evidence>
<evidence type="ECO:0000256" key="3">
    <source>
        <dbReference type="ARBA" id="ARBA00038493"/>
    </source>
</evidence>
<evidence type="ECO:0000256" key="1">
    <source>
        <dbReference type="ARBA" id="ARBA00023016"/>
    </source>
</evidence>
<keyword evidence="2" id="KW-0456">Lyase</keyword>
<comment type="caution">
    <text evidence="5">The sequence shown here is derived from an EMBL/GenBank/DDBJ whole genome shotgun (WGS) entry which is preliminary data.</text>
</comment>
<keyword evidence="6" id="KW-1185">Reference proteome</keyword>
<organism evidence="5 6">
    <name type="scientific">Polycladomyces subterraneus</name>
    <dbReference type="NCBI Taxonomy" id="1016997"/>
    <lineage>
        <taxon>Bacteria</taxon>
        <taxon>Bacillati</taxon>
        <taxon>Bacillota</taxon>
        <taxon>Bacilli</taxon>
        <taxon>Bacillales</taxon>
        <taxon>Thermoactinomycetaceae</taxon>
        <taxon>Polycladomyces</taxon>
    </lineage>
</organism>
<feature type="domain" description="DJ-1/PfpI" evidence="4">
    <location>
        <begin position="29"/>
        <end position="217"/>
    </location>
</feature>
<keyword evidence="5" id="KW-0315">Glutamine amidotransferase</keyword>
<evidence type="ECO:0000259" key="4">
    <source>
        <dbReference type="Pfam" id="PF01965"/>
    </source>
</evidence>
<dbReference type="CDD" id="cd03141">
    <property type="entry name" value="GATase1_Hsp31_like"/>
    <property type="match status" value="1"/>
</dbReference>
<dbReference type="Pfam" id="PF01965">
    <property type="entry name" value="DJ-1_PfpI"/>
    <property type="match status" value="1"/>
</dbReference>
<dbReference type="EMBL" id="JANRHH010000044">
    <property type="protein sequence ID" value="MDN4594688.1"/>
    <property type="molecule type" value="Genomic_DNA"/>
</dbReference>
<reference evidence="5" key="1">
    <citation type="submission" date="2022-08" db="EMBL/GenBank/DDBJ databases">
        <title>Polycladomyces zharkentsis sp. nov., a novel thermophilic CMC and starch-degrading bacterium isolated from a geothermal spring in Kazakhstan.</title>
        <authorList>
            <person name="Mashzhan A."/>
            <person name="Kistaubaeva A."/>
            <person name="Javier-Lopez R."/>
            <person name="Birkeland N.-K."/>
        </authorList>
    </citation>
    <scope>NUCLEOTIDE SEQUENCE</scope>
    <source>
        <strain evidence="5">KSR 13</strain>
    </source>
</reference>
<proteinExistence type="inferred from homology"/>